<evidence type="ECO:0000313" key="9">
    <source>
        <dbReference type="Proteomes" id="UP001300871"/>
    </source>
</evidence>
<feature type="transmembrane region" description="Helical" evidence="7">
    <location>
        <begin position="410"/>
        <end position="427"/>
    </location>
</feature>
<dbReference type="RefSeq" id="WP_150028589.1">
    <property type="nucleotide sequence ID" value="NZ_CACRUA010000062.1"/>
</dbReference>
<dbReference type="GeneID" id="57971589"/>
<dbReference type="PANTHER" id="PTHR43823:SF3">
    <property type="entry name" value="MULTIDRUG EXPORT PROTEIN MEPA"/>
    <property type="match status" value="1"/>
</dbReference>
<dbReference type="NCBIfam" id="TIGR00797">
    <property type="entry name" value="matE"/>
    <property type="match status" value="1"/>
</dbReference>
<feature type="transmembrane region" description="Helical" evidence="7">
    <location>
        <begin position="159"/>
        <end position="181"/>
    </location>
</feature>
<feature type="transmembrane region" description="Helical" evidence="7">
    <location>
        <begin position="84"/>
        <end position="112"/>
    </location>
</feature>
<feature type="transmembrane region" description="Helical" evidence="7">
    <location>
        <begin position="385"/>
        <end position="404"/>
    </location>
</feature>
<dbReference type="GO" id="GO:0015297">
    <property type="term" value="F:antiporter activity"/>
    <property type="evidence" value="ECO:0007669"/>
    <property type="project" value="InterPro"/>
</dbReference>
<organism evidence="8 9">
    <name type="scientific">Clostridium symbiosum</name>
    <name type="common">Bacteroides symbiosus</name>
    <dbReference type="NCBI Taxonomy" id="1512"/>
    <lineage>
        <taxon>Bacteria</taxon>
        <taxon>Bacillati</taxon>
        <taxon>Bacillota</taxon>
        <taxon>Clostridia</taxon>
        <taxon>Lachnospirales</taxon>
        <taxon>Lachnospiraceae</taxon>
        <taxon>Otoolea</taxon>
    </lineage>
</organism>
<evidence type="ECO:0000256" key="7">
    <source>
        <dbReference type="SAM" id="Phobius"/>
    </source>
</evidence>
<evidence type="ECO:0000256" key="1">
    <source>
        <dbReference type="ARBA" id="ARBA00004651"/>
    </source>
</evidence>
<dbReference type="PANTHER" id="PTHR43823">
    <property type="entry name" value="SPORULATION PROTEIN YKVU"/>
    <property type="match status" value="1"/>
</dbReference>
<feature type="transmembrane region" description="Helical" evidence="7">
    <location>
        <begin position="350"/>
        <end position="373"/>
    </location>
</feature>
<name>A0AAW6AYA4_CLOSY</name>
<protein>
    <submittedName>
        <fullName evidence="8">MATE family efflux transporter</fullName>
    </submittedName>
</protein>
<dbReference type="InterPro" id="IPR048279">
    <property type="entry name" value="MdtK-like"/>
</dbReference>
<evidence type="ECO:0000256" key="2">
    <source>
        <dbReference type="ARBA" id="ARBA00022448"/>
    </source>
</evidence>
<feature type="transmembrane region" description="Helical" evidence="7">
    <location>
        <begin position="187"/>
        <end position="211"/>
    </location>
</feature>
<dbReference type="GO" id="GO:0005886">
    <property type="term" value="C:plasma membrane"/>
    <property type="evidence" value="ECO:0007669"/>
    <property type="project" value="UniProtKB-SubCell"/>
</dbReference>
<evidence type="ECO:0000256" key="6">
    <source>
        <dbReference type="ARBA" id="ARBA00023136"/>
    </source>
</evidence>
<evidence type="ECO:0000256" key="4">
    <source>
        <dbReference type="ARBA" id="ARBA00022692"/>
    </source>
</evidence>
<dbReference type="InterPro" id="IPR051327">
    <property type="entry name" value="MATE_MepA_subfamily"/>
</dbReference>
<evidence type="ECO:0000313" key="8">
    <source>
        <dbReference type="EMBL" id="MDB2000903.1"/>
    </source>
</evidence>
<keyword evidence="6 7" id="KW-0472">Membrane</keyword>
<dbReference type="Pfam" id="PF01554">
    <property type="entry name" value="MatE"/>
    <property type="match status" value="2"/>
</dbReference>
<feature type="transmembrane region" description="Helical" evidence="7">
    <location>
        <begin position="47"/>
        <end position="72"/>
    </location>
</feature>
<dbReference type="AlphaFoldDB" id="A0AAW6AYA4"/>
<evidence type="ECO:0000256" key="3">
    <source>
        <dbReference type="ARBA" id="ARBA00022475"/>
    </source>
</evidence>
<dbReference type="Proteomes" id="UP001300871">
    <property type="component" value="Unassembled WGS sequence"/>
</dbReference>
<sequence>MNAKTKSLIGYIFPALGGLFVTYLYNVVDGIFVGQGVGSAALGAVNIGVPFITFVVAAAAMFPMGGATVIAIRMGRGDKAGANHAFMTAFSLTILLSALLMVVGMTCSMQIVDLSGARKLSAKMREMSAQYLFYYSAFSIPMLMSTCLSVFVRNDGSPALSFVGMCAGAAANIFLDWLFIFPFDMGIIGAAVASGLGQMFSVLVLLSHFALKKGVLRFKAFRIDFTLIKKICKRGVPEAVTQLTTPVTAFCYNLMLARLIGDIGVSTFSVLSFIYSLANAMLSGVAQGLQPLWGHSYGKKDTEEMGWYFRCGIIINSILSILIYGMLFFFNEPIICIFNRDADLVRTASSVLPLFFLSLIPMALNLIYTAFFFSTKRTGAANSIAISRGIIVKALAIFCIPALFGKDTIWLAPFAAEIVTLMFALKIRKGLCNTFDF</sequence>
<dbReference type="GO" id="GO:0042910">
    <property type="term" value="F:xenobiotic transmembrane transporter activity"/>
    <property type="evidence" value="ECO:0007669"/>
    <property type="project" value="InterPro"/>
</dbReference>
<dbReference type="PIRSF" id="PIRSF006603">
    <property type="entry name" value="DinF"/>
    <property type="match status" value="1"/>
</dbReference>
<gene>
    <name evidence="8" type="ORF">PM006_11890</name>
</gene>
<keyword evidence="4 7" id="KW-0812">Transmembrane</keyword>
<keyword evidence="2" id="KW-0813">Transport</keyword>
<keyword evidence="3" id="KW-1003">Cell membrane</keyword>
<evidence type="ECO:0000256" key="5">
    <source>
        <dbReference type="ARBA" id="ARBA00022989"/>
    </source>
</evidence>
<feature type="transmembrane region" description="Helical" evidence="7">
    <location>
        <begin position="132"/>
        <end position="152"/>
    </location>
</feature>
<feature type="transmembrane region" description="Helical" evidence="7">
    <location>
        <begin position="307"/>
        <end position="330"/>
    </location>
</feature>
<keyword evidence="5 7" id="KW-1133">Transmembrane helix</keyword>
<accession>A0AAW6AYA4</accession>
<proteinExistence type="predicted"/>
<reference evidence="8" key="1">
    <citation type="submission" date="2023-01" db="EMBL/GenBank/DDBJ databases">
        <title>Human gut microbiome strain richness.</title>
        <authorList>
            <person name="Chen-Liaw A."/>
        </authorList>
    </citation>
    <scope>NUCLEOTIDE SEQUENCE</scope>
    <source>
        <strain evidence="8">B1_m1001713B170214d0_201011</strain>
    </source>
</reference>
<dbReference type="EMBL" id="JAQLGM010000027">
    <property type="protein sequence ID" value="MDB2000903.1"/>
    <property type="molecule type" value="Genomic_DNA"/>
</dbReference>
<comment type="subcellular location">
    <subcellularLocation>
        <location evidence="1">Cell membrane</location>
        <topology evidence="1">Multi-pass membrane protein</topology>
    </subcellularLocation>
</comment>
<comment type="caution">
    <text evidence="8">The sequence shown here is derived from an EMBL/GenBank/DDBJ whole genome shotgun (WGS) entry which is preliminary data.</text>
</comment>
<feature type="transmembrane region" description="Helical" evidence="7">
    <location>
        <begin position="7"/>
        <end position="27"/>
    </location>
</feature>
<dbReference type="InterPro" id="IPR002528">
    <property type="entry name" value="MATE_fam"/>
</dbReference>